<evidence type="ECO:0000256" key="2">
    <source>
        <dbReference type="SAM" id="SignalP"/>
    </source>
</evidence>
<keyword evidence="2" id="KW-0732">Signal</keyword>
<name>A0A7J7IR64_BUGNE</name>
<dbReference type="Proteomes" id="UP000593567">
    <property type="component" value="Unassembled WGS sequence"/>
</dbReference>
<proteinExistence type="predicted"/>
<sequence>MHFLVGAAILVLGIASSSLGTVLQSGRAELDNYDLRIQILHDLLAVECPELDYYKKSRPSKRVLANTEHGTILNADKTVYTRLYLQLVACRNAKRAHIRHTTPKPTLLPRTTRRTTLKPRTTKRTTPKPPTTKRTTPKPRSTTRRPTTTTVDPNQPIECREAETFTEPWRLEHNGQDIKGNGSHNYNGYACDLHADTRWFRFGGAAGNRLLDSCPKYKSCGSLYPLWSDEPMPTKVGVVSTIKMYAVVGNNCKKAALDLQVMRCSPRKNDYIYVTAKPSVKKNYKCSDAFCGMK</sequence>
<feature type="chain" id="PRO_5029544121" evidence="2">
    <location>
        <begin position="21"/>
        <end position="294"/>
    </location>
</feature>
<gene>
    <name evidence="3" type="ORF">EB796_025270</name>
</gene>
<evidence type="ECO:0000313" key="4">
    <source>
        <dbReference type="Proteomes" id="UP000593567"/>
    </source>
</evidence>
<comment type="caution">
    <text evidence="3">The sequence shown here is derived from an EMBL/GenBank/DDBJ whole genome shotgun (WGS) entry which is preliminary data.</text>
</comment>
<feature type="region of interest" description="Disordered" evidence="1">
    <location>
        <begin position="96"/>
        <end position="154"/>
    </location>
</feature>
<evidence type="ECO:0000256" key="1">
    <source>
        <dbReference type="SAM" id="MobiDB-lite"/>
    </source>
</evidence>
<dbReference type="AlphaFoldDB" id="A0A7J7IR64"/>
<keyword evidence="4" id="KW-1185">Reference proteome</keyword>
<feature type="compositionally biased region" description="Basic residues" evidence="1">
    <location>
        <begin position="111"/>
        <end position="126"/>
    </location>
</feature>
<accession>A0A7J7IR64</accession>
<dbReference type="EMBL" id="VXIV02003544">
    <property type="protein sequence ID" value="KAF6016429.1"/>
    <property type="molecule type" value="Genomic_DNA"/>
</dbReference>
<dbReference type="OrthoDB" id="10043005at2759"/>
<feature type="signal peptide" evidence="2">
    <location>
        <begin position="1"/>
        <end position="20"/>
    </location>
</feature>
<organism evidence="3 4">
    <name type="scientific">Bugula neritina</name>
    <name type="common">Brown bryozoan</name>
    <name type="synonym">Sertularia neritina</name>
    <dbReference type="NCBI Taxonomy" id="10212"/>
    <lineage>
        <taxon>Eukaryota</taxon>
        <taxon>Metazoa</taxon>
        <taxon>Spiralia</taxon>
        <taxon>Lophotrochozoa</taxon>
        <taxon>Bryozoa</taxon>
        <taxon>Gymnolaemata</taxon>
        <taxon>Cheilostomatida</taxon>
        <taxon>Flustrina</taxon>
        <taxon>Buguloidea</taxon>
        <taxon>Bugulidae</taxon>
        <taxon>Bugula</taxon>
    </lineage>
</organism>
<protein>
    <submittedName>
        <fullName evidence="3">Uncharacterized protein</fullName>
    </submittedName>
</protein>
<evidence type="ECO:0000313" key="3">
    <source>
        <dbReference type="EMBL" id="KAF6016429.1"/>
    </source>
</evidence>
<reference evidence="3" key="1">
    <citation type="submission" date="2020-06" db="EMBL/GenBank/DDBJ databases">
        <title>Draft genome of Bugula neritina, a colonial animal packing powerful symbionts and potential medicines.</title>
        <authorList>
            <person name="Rayko M."/>
        </authorList>
    </citation>
    <scope>NUCLEOTIDE SEQUENCE [LARGE SCALE GENOMIC DNA]</scope>
    <source>
        <strain evidence="3">Kwan_BN1</strain>
    </source>
</reference>